<dbReference type="PANTHER" id="PTHR42943">
    <property type="entry name" value="GLUTATHIONE S-TRANSFERASE KAPPA"/>
    <property type="match status" value="1"/>
</dbReference>
<dbReference type="Proteomes" id="UP001164459">
    <property type="component" value="Chromosome"/>
</dbReference>
<dbReference type="RefSeq" id="WP_269034623.1">
    <property type="nucleotide sequence ID" value="NZ_CP114040.1"/>
</dbReference>
<evidence type="ECO:0000313" key="2">
    <source>
        <dbReference type="EMBL" id="WAS92274.1"/>
    </source>
</evidence>
<dbReference type="InterPro" id="IPR044087">
    <property type="entry name" value="NahD-like"/>
</dbReference>
<feature type="domain" description="DSBA-like thioredoxin" evidence="1">
    <location>
        <begin position="215"/>
        <end position="399"/>
    </location>
</feature>
<dbReference type="Pfam" id="PF01323">
    <property type="entry name" value="DSBA"/>
    <property type="match status" value="2"/>
</dbReference>
<gene>
    <name evidence="2" type="ORF">O0S08_39350</name>
</gene>
<evidence type="ECO:0000259" key="1">
    <source>
        <dbReference type="Pfam" id="PF01323"/>
    </source>
</evidence>
<dbReference type="SUPFAM" id="SSF52833">
    <property type="entry name" value="Thioredoxin-like"/>
    <property type="match status" value="2"/>
</dbReference>
<reference evidence="2" key="1">
    <citation type="submission" date="2022-11" db="EMBL/GenBank/DDBJ databases">
        <title>Minimal conservation of predation-associated metabolite biosynthetic gene clusters underscores biosynthetic potential of Myxococcota including descriptions for ten novel species: Archangium lansinium sp. nov., Myxococcus landrumus sp. nov., Nannocystis bai.</title>
        <authorList>
            <person name="Ahearne A."/>
            <person name="Stevens C."/>
            <person name="Dowd S."/>
        </authorList>
    </citation>
    <scope>NUCLEOTIDE SEQUENCE</scope>
    <source>
        <strain evidence="2">Fl3</strain>
    </source>
</reference>
<dbReference type="InterPro" id="IPR051924">
    <property type="entry name" value="GST_Kappa/NadH"/>
</dbReference>
<dbReference type="PANTHER" id="PTHR42943:SF2">
    <property type="entry name" value="GLUTATHIONE S-TRANSFERASE KAPPA 1"/>
    <property type="match status" value="1"/>
</dbReference>
<dbReference type="EMBL" id="CP114040">
    <property type="protein sequence ID" value="WAS92274.1"/>
    <property type="molecule type" value="Genomic_DNA"/>
</dbReference>
<accession>A0ABY7GZS1</accession>
<sequence>MAARLEFWFDFSCPFAYVASTQVEQLAQRTGAELDLRPMLLGGVFKARGTPQNLAATLNPARARHNLDDMRRQAQRVGVPLRMPPNHPMRTVEALRCVLAAGLSLPLAHHTLPLIHRIYRAYWDENADIADRAVLTRALTEVELDAAEILARAESQAIKDELRRRTDEAVARGVFGVPTYFVGDQLFWGQDRADMVEAALGGAPPTTVPSPTAPVDFYFDYSSPFAYLAILRAAELGPQVRWRPILLGGLFRNIGTPDVPLFVQSPEKRRHTMQDLDRQAERAGLPFKFPARFPIRTVLPLRVTLAAGSPPALARALATALWAEDRDISDPAVVAAIADSVGLDGAALVARAETPEIKQALVTSTAEAEAAGVFGVPTFVVQTAERGPQLYWGADRLTLAAAAAGGDVSAM</sequence>
<dbReference type="GO" id="GO:0016853">
    <property type="term" value="F:isomerase activity"/>
    <property type="evidence" value="ECO:0007669"/>
    <property type="project" value="UniProtKB-KW"/>
</dbReference>
<keyword evidence="3" id="KW-1185">Reference proteome</keyword>
<dbReference type="InterPro" id="IPR001853">
    <property type="entry name" value="DSBA-like_thioredoxin_dom"/>
</dbReference>
<dbReference type="InterPro" id="IPR036249">
    <property type="entry name" value="Thioredoxin-like_sf"/>
</dbReference>
<feature type="domain" description="DSBA-like thioredoxin" evidence="1">
    <location>
        <begin position="5"/>
        <end position="200"/>
    </location>
</feature>
<dbReference type="CDD" id="cd03022">
    <property type="entry name" value="DsbA_HCCA_Iso"/>
    <property type="match status" value="2"/>
</dbReference>
<proteinExistence type="predicted"/>
<name>A0ABY7GZS1_9BACT</name>
<evidence type="ECO:0000313" key="3">
    <source>
        <dbReference type="Proteomes" id="UP001164459"/>
    </source>
</evidence>
<organism evidence="2 3">
    <name type="scientific">Nannocystis punicea</name>
    <dbReference type="NCBI Taxonomy" id="2995304"/>
    <lineage>
        <taxon>Bacteria</taxon>
        <taxon>Pseudomonadati</taxon>
        <taxon>Myxococcota</taxon>
        <taxon>Polyangia</taxon>
        <taxon>Nannocystales</taxon>
        <taxon>Nannocystaceae</taxon>
        <taxon>Nannocystis</taxon>
    </lineage>
</organism>
<protein>
    <submittedName>
        <fullName evidence="2">2-hydroxychromene-2-carboxylate isomerase</fullName>
    </submittedName>
</protein>
<keyword evidence="2" id="KW-0413">Isomerase</keyword>
<dbReference type="Gene3D" id="3.40.30.10">
    <property type="entry name" value="Glutaredoxin"/>
    <property type="match status" value="2"/>
</dbReference>